<name>R2PBE7_9ENTE</name>
<dbReference type="PATRIC" id="fig|1158601.3.peg.467"/>
<evidence type="ECO:0000313" key="5">
    <source>
        <dbReference type="Proteomes" id="UP000014148"/>
    </source>
</evidence>
<keyword evidence="1" id="KW-0472">Membrane</keyword>
<dbReference type="Proteomes" id="UP000013783">
    <property type="component" value="Unassembled WGS sequence"/>
</dbReference>
<sequence length="45" mass="4821">MQRCILGKKNQITVISGILIVIISFVIDGLDLDGNGLIFGSVAKF</sequence>
<keyword evidence="5" id="KW-1185">Reference proteome</keyword>
<accession>R2PBE7</accession>
<dbReference type="EMBL" id="AJAK01000007">
    <property type="protein sequence ID" value="EOH80448.1"/>
    <property type="molecule type" value="Genomic_DNA"/>
</dbReference>
<reference evidence="3 5" key="2">
    <citation type="submission" date="2013-03" db="EMBL/GenBank/DDBJ databases">
        <title>The Genome Sequence of Enterococcus malodoratus ATCC_43197 (PacBio/Illumina hybrid assembly).</title>
        <authorList>
            <consortium name="The Broad Institute Genomics Platform"/>
            <consortium name="The Broad Institute Genome Sequencing Center for Infectious Disease"/>
            <person name="Earl A."/>
            <person name="Russ C."/>
            <person name="Gilmore M."/>
            <person name="Surin D."/>
            <person name="Walker B."/>
            <person name="Young S."/>
            <person name="Zeng Q."/>
            <person name="Gargeya S."/>
            <person name="Fitzgerald M."/>
            <person name="Haas B."/>
            <person name="Abouelleil A."/>
            <person name="Allen A.W."/>
            <person name="Alvarado L."/>
            <person name="Arachchi H.M."/>
            <person name="Berlin A.M."/>
            <person name="Chapman S.B."/>
            <person name="Gainer-Dewar J."/>
            <person name="Goldberg J."/>
            <person name="Griggs A."/>
            <person name="Gujja S."/>
            <person name="Hansen M."/>
            <person name="Howarth C."/>
            <person name="Imamovic A."/>
            <person name="Ireland A."/>
            <person name="Larimer J."/>
            <person name="McCowan C."/>
            <person name="Murphy C."/>
            <person name="Pearson M."/>
            <person name="Poon T.W."/>
            <person name="Priest M."/>
            <person name="Roberts A."/>
            <person name="Saif S."/>
            <person name="Shea T."/>
            <person name="Sisk P."/>
            <person name="Sykes S."/>
            <person name="Wortman J."/>
            <person name="Nusbaum C."/>
            <person name="Birren B."/>
        </authorList>
    </citation>
    <scope>NUCLEOTIDE SEQUENCE [LARGE SCALE GENOMIC DNA]</scope>
    <source>
        <strain evidence="3 5">ATCC 43197</strain>
    </source>
</reference>
<keyword evidence="1" id="KW-0812">Transmembrane</keyword>
<evidence type="ECO:0000313" key="4">
    <source>
        <dbReference type="Proteomes" id="UP000013783"/>
    </source>
</evidence>
<reference evidence="2 4" key="1">
    <citation type="submission" date="2013-02" db="EMBL/GenBank/DDBJ databases">
        <title>The Genome Sequence of Enterococcus malodoratus ATCC_43197.</title>
        <authorList>
            <consortium name="The Broad Institute Genome Sequencing Platform"/>
            <consortium name="The Broad Institute Genome Sequencing Center for Infectious Disease"/>
            <person name="Earl A.M."/>
            <person name="Gilmore M.S."/>
            <person name="Lebreton F."/>
            <person name="Walker B."/>
            <person name="Young S.K."/>
            <person name="Zeng Q."/>
            <person name="Gargeya S."/>
            <person name="Fitzgerald M."/>
            <person name="Haas B."/>
            <person name="Abouelleil A."/>
            <person name="Alvarado L."/>
            <person name="Arachchi H.M."/>
            <person name="Berlin A.M."/>
            <person name="Chapman S.B."/>
            <person name="Dewar J."/>
            <person name="Goldberg J."/>
            <person name="Griggs A."/>
            <person name="Gujja S."/>
            <person name="Hansen M."/>
            <person name="Howarth C."/>
            <person name="Imamovic A."/>
            <person name="Larimer J."/>
            <person name="McCowan C."/>
            <person name="Murphy C."/>
            <person name="Neiman D."/>
            <person name="Pearson M."/>
            <person name="Priest M."/>
            <person name="Roberts A."/>
            <person name="Saif S."/>
            <person name="Shea T."/>
            <person name="Sisk P."/>
            <person name="Sykes S."/>
            <person name="Wortman J."/>
            <person name="Nusbaum C."/>
            <person name="Birren B."/>
        </authorList>
    </citation>
    <scope>NUCLEOTIDE SEQUENCE [LARGE SCALE GENOMIC DNA]</scope>
    <source>
        <strain evidence="2 4">ATCC 43197</strain>
    </source>
</reference>
<comment type="caution">
    <text evidence="2">The sequence shown here is derived from an EMBL/GenBank/DDBJ whole genome shotgun (WGS) entry which is preliminary data.</text>
</comment>
<keyword evidence="1" id="KW-1133">Transmembrane helix</keyword>
<proteinExistence type="predicted"/>
<dbReference type="AlphaFoldDB" id="R2PBE7"/>
<dbReference type="RefSeq" id="WP_010739377.1">
    <property type="nucleotide sequence ID" value="NZ_KB946249.1"/>
</dbReference>
<organism evidence="2 4">
    <name type="scientific">Enterococcus malodoratus ATCC 43197</name>
    <dbReference type="NCBI Taxonomy" id="1158601"/>
    <lineage>
        <taxon>Bacteria</taxon>
        <taxon>Bacillati</taxon>
        <taxon>Bacillota</taxon>
        <taxon>Bacilli</taxon>
        <taxon>Lactobacillales</taxon>
        <taxon>Enterococcaceae</taxon>
        <taxon>Enterococcus</taxon>
    </lineage>
</organism>
<evidence type="ECO:0000313" key="2">
    <source>
        <dbReference type="EMBL" id="EOH80448.1"/>
    </source>
</evidence>
<evidence type="ECO:0000313" key="3">
    <source>
        <dbReference type="EMBL" id="EOT68957.1"/>
    </source>
</evidence>
<gene>
    <name evidence="3" type="ORF">I585_00417</name>
    <name evidence="2" type="ORF">UAI_00486</name>
</gene>
<evidence type="ECO:0000256" key="1">
    <source>
        <dbReference type="SAM" id="Phobius"/>
    </source>
</evidence>
<feature type="transmembrane region" description="Helical" evidence="1">
    <location>
        <begin position="12"/>
        <end position="30"/>
    </location>
</feature>
<dbReference type="Proteomes" id="UP000014148">
    <property type="component" value="Unassembled WGS sequence"/>
</dbReference>
<protein>
    <submittedName>
        <fullName evidence="2">Uncharacterized protein</fullName>
    </submittedName>
</protein>
<dbReference type="EMBL" id="ASWA01000002">
    <property type="protein sequence ID" value="EOT68957.1"/>
    <property type="molecule type" value="Genomic_DNA"/>
</dbReference>